<dbReference type="Proteomes" id="UP000324222">
    <property type="component" value="Unassembled WGS sequence"/>
</dbReference>
<reference evidence="2 3" key="1">
    <citation type="submission" date="2019-05" db="EMBL/GenBank/DDBJ databases">
        <title>Another draft genome of Portunus trituberculatus and its Hox gene families provides insights of decapod evolution.</title>
        <authorList>
            <person name="Jeong J.-H."/>
            <person name="Song I."/>
            <person name="Kim S."/>
            <person name="Choi T."/>
            <person name="Kim D."/>
            <person name="Ryu S."/>
            <person name="Kim W."/>
        </authorList>
    </citation>
    <scope>NUCLEOTIDE SEQUENCE [LARGE SCALE GENOMIC DNA]</scope>
    <source>
        <tissue evidence="2">Muscle</tissue>
    </source>
</reference>
<dbReference type="EMBL" id="VSRR010003817">
    <property type="protein sequence ID" value="MPC37566.1"/>
    <property type="molecule type" value="Genomic_DNA"/>
</dbReference>
<organism evidence="2 3">
    <name type="scientific">Portunus trituberculatus</name>
    <name type="common">Swimming crab</name>
    <name type="synonym">Neptunus trituberculatus</name>
    <dbReference type="NCBI Taxonomy" id="210409"/>
    <lineage>
        <taxon>Eukaryota</taxon>
        <taxon>Metazoa</taxon>
        <taxon>Ecdysozoa</taxon>
        <taxon>Arthropoda</taxon>
        <taxon>Crustacea</taxon>
        <taxon>Multicrustacea</taxon>
        <taxon>Malacostraca</taxon>
        <taxon>Eumalacostraca</taxon>
        <taxon>Eucarida</taxon>
        <taxon>Decapoda</taxon>
        <taxon>Pleocyemata</taxon>
        <taxon>Brachyura</taxon>
        <taxon>Eubrachyura</taxon>
        <taxon>Portunoidea</taxon>
        <taxon>Portunidae</taxon>
        <taxon>Portuninae</taxon>
        <taxon>Portunus</taxon>
    </lineage>
</organism>
<evidence type="ECO:0000313" key="2">
    <source>
        <dbReference type="EMBL" id="MPC37566.1"/>
    </source>
</evidence>
<keyword evidence="3" id="KW-1185">Reference proteome</keyword>
<accession>A0A5B7EWK9</accession>
<evidence type="ECO:0000313" key="3">
    <source>
        <dbReference type="Proteomes" id="UP000324222"/>
    </source>
</evidence>
<dbReference type="AlphaFoldDB" id="A0A5B7EWK9"/>
<name>A0A5B7EWK9_PORTR</name>
<feature type="region of interest" description="Disordered" evidence="1">
    <location>
        <begin position="31"/>
        <end position="83"/>
    </location>
</feature>
<feature type="compositionally biased region" description="Acidic residues" evidence="1">
    <location>
        <begin position="73"/>
        <end position="83"/>
    </location>
</feature>
<gene>
    <name evidence="2" type="ORF">E2C01_031052</name>
</gene>
<sequence length="83" mass="9348">MKVTPVFNLGSGNVLDTSTKFLILIATLSSNSGPAHVHPPTPRQGTLTQPPVHKNRRKEKEKREKKKVKDEEKEKEEEDTEEG</sequence>
<comment type="caution">
    <text evidence="2">The sequence shown here is derived from an EMBL/GenBank/DDBJ whole genome shotgun (WGS) entry which is preliminary data.</text>
</comment>
<protein>
    <submittedName>
        <fullName evidence="2">Uncharacterized protein</fullName>
    </submittedName>
</protein>
<feature type="compositionally biased region" description="Basic residues" evidence="1">
    <location>
        <begin position="53"/>
        <end position="66"/>
    </location>
</feature>
<evidence type="ECO:0000256" key="1">
    <source>
        <dbReference type="SAM" id="MobiDB-lite"/>
    </source>
</evidence>
<proteinExistence type="predicted"/>